<accession>A0A955RI01</accession>
<evidence type="ECO:0000313" key="1">
    <source>
        <dbReference type="EMBL" id="MCA9381870.1"/>
    </source>
</evidence>
<dbReference type="Proteomes" id="UP000782843">
    <property type="component" value="Unassembled WGS sequence"/>
</dbReference>
<dbReference type="AlphaFoldDB" id="A0A955RI01"/>
<comment type="caution">
    <text evidence="1">The sequence shown here is derived from an EMBL/GenBank/DDBJ whole genome shotgun (WGS) entry which is preliminary data.</text>
</comment>
<gene>
    <name evidence="1" type="ORF">KC660_00485</name>
</gene>
<dbReference type="EMBL" id="JAGQLG010000017">
    <property type="protein sequence ID" value="MCA9381870.1"/>
    <property type="molecule type" value="Genomic_DNA"/>
</dbReference>
<feature type="non-terminal residue" evidence="1">
    <location>
        <position position="128"/>
    </location>
</feature>
<sequence>MEIQISKVEKQNDGSQIYEAFNKWGDTNTLNFPLVAEPLNNESPQPMFEVVDCRLQGFVGPEGFVTSHEEDPGVIEMYFILSGKVEATRDGEVYELFGRFNNLKQIKSIGELVLDDDLTSPNLRIENK</sequence>
<proteinExistence type="predicted"/>
<name>A0A955RI01_9BACT</name>
<reference evidence="1" key="2">
    <citation type="journal article" date="2021" name="Microbiome">
        <title>Successional dynamics and alternative stable states in a saline activated sludge microbial community over 9 years.</title>
        <authorList>
            <person name="Wang Y."/>
            <person name="Ye J."/>
            <person name="Ju F."/>
            <person name="Liu L."/>
            <person name="Boyd J.A."/>
            <person name="Deng Y."/>
            <person name="Parks D.H."/>
            <person name="Jiang X."/>
            <person name="Yin X."/>
            <person name="Woodcroft B.J."/>
            <person name="Tyson G.W."/>
            <person name="Hugenholtz P."/>
            <person name="Polz M.F."/>
            <person name="Zhang T."/>
        </authorList>
    </citation>
    <scope>NUCLEOTIDE SEQUENCE</scope>
    <source>
        <strain evidence="1">HKST-UBA10</strain>
    </source>
</reference>
<reference evidence="1" key="1">
    <citation type="submission" date="2020-04" db="EMBL/GenBank/DDBJ databases">
        <authorList>
            <person name="Zhang T."/>
        </authorList>
    </citation>
    <scope>NUCLEOTIDE SEQUENCE</scope>
    <source>
        <strain evidence="1">HKST-UBA10</strain>
    </source>
</reference>
<evidence type="ECO:0000313" key="2">
    <source>
        <dbReference type="Proteomes" id="UP000782843"/>
    </source>
</evidence>
<organism evidence="1 2">
    <name type="scientific">Candidatus Dojkabacteria bacterium</name>
    <dbReference type="NCBI Taxonomy" id="2099670"/>
    <lineage>
        <taxon>Bacteria</taxon>
        <taxon>Candidatus Dojkabacteria</taxon>
    </lineage>
</organism>
<protein>
    <submittedName>
        <fullName evidence="1">Uncharacterized protein</fullName>
    </submittedName>
</protein>